<evidence type="ECO:0000313" key="1">
    <source>
        <dbReference type="EMBL" id="MPM95045.1"/>
    </source>
</evidence>
<reference evidence="1" key="1">
    <citation type="submission" date="2019-08" db="EMBL/GenBank/DDBJ databases">
        <authorList>
            <person name="Kucharzyk K."/>
            <person name="Murdoch R.W."/>
            <person name="Higgins S."/>
            <person name="Loffler F."/>
        </authorList>
    </citation>
    <scope>NUCLEOTIDE SEQUENCE</scope>
</reference>
<protein>
    <submittedName>
        <fullName evidence="1">Uncharacterized protein</fullName>
    </submittedName>
</protein>
<accession>A0A645E0G7</accession>
<proteinExistence type="predicted"/>
<sequence length="51" mass="5529">MQLIAIILQNANRFLVGMLNNGQNLIIDFGCCICGAIQGGIFTELGVVDRF</sequence>
<name>A0A645E0G7_9ZZZZ</name>
<comment type="caution">
    <text evidence="1">The sequence shown here is derived from an EMBL/GenBank/DDBJ whole genome shotgun (WGS) entry which is preliminary data.</text>
</comment>
<dbReference type="EMBL" id="VSSQ01041584">
    <property type="protein sequence ID" value="MPM95045.1"/>
    <property type="molecule type" value="Genomic_DNA"/>
</dbReference>
<organism evidence="1">
    <name type="scientific">bioreactor metagenome</name>
    <dbReference type="NCBI Taxonomy" id="1076179"/>
    <lineage>
        <taxon>unclassified sequences</taxon>
        <taxon>metagenomes</taxon>
        <taxon>ecological metagenomes</taxon>
    </lineage>
</organism>
<gene>
    <name evidence="1" type="ORF">SDC9_142196</name>
</gene>
<dbReference type="AlphaFoldDB" id="A0A645E0G7"/>